<dbReference type="InterPro" id="IPR006439">
    <property type="entry name" value="HAD-SF_hydro_IA"/>
</dbReference>
<organism evidence="2 3">
    <name type="scientific">Pristionchus fissidentatus</name>
    <dbReference type="NCBI Taxonomy" id="1538716"/>
    <lineage>
        <taxon>Eukaryota</taxon>
        <taxon>Metazoa</taxon>
        <taxon>Ecdysozoa</taxon>
        <taxon>Nematoda</taxon>
        <taxon>Chromadorea</taxon>
        <taxon>Rhabditida</taxon>
        <taxon>Rhabditina</taxon>
        <taxon>Diplogasteromorpha</taxon>
        <taxon>Diplogasteroidea</taxon>
        <taxon>Neodiplogasteridae</taxon>
        <taxon>Pristionchus</taxon>
    </lineage>
</organism>
<evidence type="ECO:0000256" key="1">
    <source>
        <dbReference type="ARBA" id="ARBA00022990"/>
    </source>
</evidence>
<dbReference type="NCBIfam" id="TIGR01509">
    <property type="entry name" value="HAD-SF-IA-v3"/>
    <property type="match status" value="1"/>
</dbReference>
<evidence type="ECO:0000313" key="3">
    <source>
        <dbReference type="Proteomes" id="UP001432322"/>
    </source>
</evidence>
<feature type="non-terminal residue" evidence="2">
    <location>
        <position position="1"/>
    </location>
</feature>
<dbReference type="InterPro" id="IPR011945">
    <property type="entry name" value="HAD-SF_ppase_IA/epoxid_hydro_N"/>
</dbReference>
<accession>A0AAV5UZT5</accession>
<dbReference type="SUPFAM" id="SSF56784">
    <property type="entry name" value="HAD-like"/>
    <property type="match status" value="1"/>
</dbReference>
<dbReference type="EMBL" id="BTSY01000001">
    <property type="protein sequence ID" value="GMT11259.1"/>
    <property type="molecule type" value="Genomic_DNA"/>
</dbReference>
<protein>
    <recommendedName>
        <fullName evidence="4">Hydrolase</fullName>
    </recommendedName>
</protein>
<dbReference type="CDD" id="cd02603">
    <property type="entry name" value="HAD_sEH-N_like"/>
    <property type="match status" value="1"/>
</dbReference>
<name>A0AAV5UZT5_9BILA</name>
<dbReference type="InterPro" id="IPR036412">
    <property type="entry name" value="HAD-like_sf"/>
</dbReference>
<evidence type="ECO:0000313" key="2">
    <source>
        <dbReference type="EMBL" id="GMT11259.1"/>
    </source>
</evidence>
<keyword evidence="1" id="KW-0007">Acetylation</keyword>
<dbReference type="PANTHER" id="PTHR47829:SF1">
    <property type="entry name" value="HAD FAMILY PHOSPHATASE"/>
    <property type="match status" value="1"/>
</dbReference>
<dbReference type="PANTHER" id="PTHR47829">
    <property type="entry name" value="HYDROLASE, PUTATIVE (AFU_ORTHOLOGUE AFUA_1G12880)-RELATED"/>
    <property type="match status" value="1"/>
</dbReference>
<proteinExistence type="predicted"/>
<dbReference type="SFLD" id="SFLDS00003">
    <property type="entry name" value="Haloacid_Dehalogenase"/>
    <property type="match status" value="1"/>
</dbReference>
<dbReference type="Gene3D" id="3.40.50.1000">
    <property type="entry name" value="HAD superfamily/HAD-like"/>
    <property type="match status" value="1"/>
</dbReference>
<dbReference type="Proteomes" id="UP001432322">
    <property type="component" value="Unassembled WGS sequence"/>
</dbReference>
<gene>
    <name evidence="2" type="ORF">PFISCL1PPCAC_2556</name>
</gene>
<keyword evidence="3" id="KW-1185">Reference proteome</keyword>
<dbReference type="Pfam" id="PF00702">
    <property type="entry name" value="Hydrolase"/>
    <property type="match status" value="1"/>
</dbReference>
<comment type="caution">
    <text evidence="2">The sequence shown here is derived from an EMBL/GenBank/DDBJ whole genome shotgun (WGS) entry which is preliminary data.</text>
</comment>
<dbReference type="NCBIfam" id="TIGR02247">
    <property type="entry name" value="HAD-1A3-hyp"/>
    <property type="match status" value="1"/>
</dbReference>
<dbReference type="Gene3D" id="1.10.150.240">
    <property type="entry name" value="Putative phosphatase, domain 2"/>
    <property type="match status" value="1"/>
</dbReference>
<reference evidence="2" key="1">
    <citation type="submission" date="2023-10" db="EMBL/GenBank/DDBJ databases">
        <title>Genome assembly of Pristionchus species.</title>
        <authorList>
            <person name="Yoshida K."/>
            <person name="Sommer R.J."/>
        </authorList>
    </citation>
    <scope>NUCLEOTIDE SEQUENCE</scope>
    <source>
        <strain evidence="2">RS5133</strain>
    </source>
</reference>
<dbReference type="InterPro" id="IPR023198">
    <property type="entry name" value="PGP-like_dom2"/>
</dbReference>
<dbReference type="InterPro" id="IPR052898">
    <property type="entry name" value="ACAD10-like"/>
</dbReference>
<evidence type="ECO:0008006" key="4">
    <source>
        <dbReference type="Google" id="ProtNLM"/>
    </source>
</evidence>
<dbReference type="SFLD" id="SFLDG01129">
    <property type="entry name" value="C1.5:_HAD__Beta-PGM__Phosphata"/>
    <property type="match status" value="1"/>
</dbReference>
<sequence length="250" mass="28549">ATEQVSVRDMSPFVPPASLPVNLPAMHPYKAVVFDFGGVIMSYCKEVPEWTRLEKFYALPRGIIQKTLFAIFNDLPELNRQIFEGRISAEDLEEEILPEYLESKIGVVLPRPFPVLNLWMGPGSKIPYNDNMISVVRTLRSHGIHTSILTNNYKMDRQGIHPRTPIEKGLFDLIVESTVEGIMKPDTGIYKIIQSRIPSHISPNECIFLDDNKDNIRAAREFGWQAILVDPYNIEQSIRELEQLLNTDLN</sequence>
<dbReference type="InterPro" id="IPR023214">
    <property type="entry name" value="HAD_sf"/>
</dbReference>
<dbReference type="AlphaFoldDB" id="A0AAV5UZT5"/>